<feature type="transmembrane region" description="Helical" evidence="6">
    <location>
        <begin position="192"/>
        <end position="212"/>
    </location>
</feature>
<feature type="transmembrane region" description="Helical" evidence="6">
    <location>
        <begin position="154"/>
        <end position="172"/>
    </location>
</feature>
<feature type="transmembrane region" description="Helical" evidence="6">
    <location>
        <begin position="124"/>
        <end position="142"/>
    </location>
</feature>
<dbReference type="InterPro" id="IPR001046">
    <property type="entry name" value="NRAMP_fam"/>
</dbReference>
<feature type="transmembrane region" description="Helical" evidence="6">
    <location>
        <begin position="326"/>
        <end position="344"/>
    </location>
</feature>
<dbReference type="PANTHER" id="PTHR11706">
    <property type="entry name" value="SOLUTE CARRIER PROTEIN FAMILY 11 MEMBER"/>
    <property type="match status" value="1"/>
</dbReference>
<evidence type="ECO:0000256" key="2">
    <source>
        <dbReference type="ARBA" id="ARBA00022448"/>
    </source>
</evidence>
<organism evidence="7">
    <name type="scientific">freshwater metagenome</name>
    <dbReference type="NCBI Taxonomy" id="449393"/>
    <lineage>
        <taxon>unclassified sequences</taxon>
        <taxon>metagenomes</taxon>
        <taxon>ecological metagenomes</taxon>
    </lineage>
</organism>
<feature type="transmembrane region" description="Helical" evidence="6">
    <location>
        <begin position="12"/>
        <end position="30"/>
    </location>
</feature>
<dbReference type="AlphaFoldDB" id="A0A094QD41"/>
<keyword evidence="2" id="KW-0813">Transport</keyword>
<dbReference type="Pfam" id="PF01566">
    <property type="entry name" value="Nramp"/>
    <property type="match status" value="1"/>
</dbReference>
<reference evidence="7" key="1">
    <citation type="submission" date="2014-06" db="EMBL/GenBank/DDBJ databases">
        <title>Key roles for freshwater Actinobacteria revealed by deep metagenomic sequencing.</title>
        <authorList>
            <person name="Ghai R."/>
            <person name="Mizuno C.M."/>
            <person name="Picazo A."/>
            <person name="Camacho A."/>
            <person name="Rodriguez-Valera F."/>
        </authorList>
    </citation>
    <scope>NUCLEOTIDE SEQUENCE</scope>
</reference>
<dbReference type="GO" id="GO:0015086">
    <property type="term" value="F:cadmium ion transmembrane transporter activity"/>
    <property type="evidence" value="ECO:0007669"/>
    <property type="project" value="TreeGrafter"/>
</dbReference>
<evidence type="ECO:0000256" key="4">
    <source>
        <dbReference type="ARBA" id="ARBA00022989"/>
    </source>
</evidence>
<sequence>MANRTPLSPKKIRIAAFVAVMGPGLIAGLADNDPAGITTYSVLGADYGYQLLWVLVASMLALIVLHDLAARIGVVTRQGMIGLIRQKYGARSGTLSAGALILANVGTMTAEFAGIAAAGQLFGFSKYVTVPAAAIAVSFLVLRNSFATVEKVFFIISAGFIAYIIAGFMSGPDWGAAARGALVPTIPFTEEAIFIATATIGTTLAPWGLAFIQSYAVDKRLTKDDLKLLRVDVWTGSLLTGVIGFFVVVTCAATLHKQGIQINDAADAAIALEPLAGALAKELFAIGLIGAALLAASILPLSTAYSISDLTGRPAALDDSPREAPLFYLTFGLITGVSAFLILIPGAPLIKILIITQVINAVLLLPLLIYMFGISRDKQLMGEFVATRTMKTIYSIIITVVGFAIGCMLWFMIN</sequence>
<feature type="transmembrane region" description="Helical" evidence="6">
    <location>
        <begin position="350"/>
        <end position="372"/>
    </location>
</feature>
<feature type="transmembrane region" description="Helical" evidence="6">
    <location>
        <begin position="283"/>
        <end position="305"/>
    </location>
</feature>
<dbReference type="GO" id="GO:0034755">
    <property type="term" value="P:iron ion transmembrane transport"/>
    <property type="evidence" value="ECO:0007669"/>
    <property type="project" value="TreeGrafter"/>
</dbReference>
<keyword evidence="5 6" id="KW-0472">Membrane</keyword>
<feature type="transmembrane region" description="Helical" evidence="6">
    <location>
        <begin position="393"/>
        <end position="413"/>
    </location>
</feature>
<evidence type="ECO:0000256" key="3">
    <source>
        <dbReference type="ARBA" id="ARBA00022692"/>
    </source>
</evidence>
<gene>
    <name evidence="7" type="ORF">GM51_2845</name>
</gene>
<dbReference type="PANTHER" id="PTHR11706:SF33">
    <property type="entry name" value="NATURAL RESISTANCE-ASSOCIATED MACROPHAGE PROTEIN 2"/>
    <property type="match status" value="1"/>
</dbReference>
<evidence type="ECO:0000256" key="6">
    <source>
        <dbReference type="SAM" id="Phobius"/>
    </source>
</evidence>
<comment type="subcellular location">
    <subcellularLocation>
        <location evidence="1">Membrane</location>
        <topology evidence="1">Multi-pass membrane protein</topology>
    </subcellularLocation>
</comment>
<evidence type="ECO:0000256" key="1">
    <source>
        <dbReference type="ARBA" id="ARBA00004141"/>
    </source>
</evidence>
<dbReference type="EMBL" id="JNSL01000009">
    <property type="protein sequence ID" value="KGA21322.1"/>
    <property type="molecule type" value="Genomic_DNA"/>
</dbReference>
<feature type="transmembrane region" description="Helical" evidence="6">
    <location>
        <begin position="50"/>
        <end position="74"/>
    </location>
</feature>
<dbReference type="GO" id="GO:0005384">
    <property type="term" value="F:manganese ion transmembrane transporter activity"/>
    <property type="evidence" value="ECO:0007669"/>
    <property type="project" value="TreeGrafter"/>
</dbReference>
<protein>
    <recommendedName>
        <fullName evidence="8">Mn transporter</fullName>
    </recommendedName>
</protein>
<feature type="transmembrane region" description="Helical" evidence="6">
    <location>
        <begin position="95"/>
        <end position="118"/>
    </location>
</feature>
<keyword evidence="4 6" id="KW-1133">Transmembrane helix</keyword>
<dbReference type="GO" id="GO:0005886">
    <property type="term" value="C:plasma membrane"/>
    <property type="evidence" value="ECO:0007669"/>
    <property type="project" value="TreeGrafter"/>
</dbReference>
<evidence type="ECO:0000256" key="5">
    <source>
        <dbReference type="ARBA" id="ARBA00023136"/>
    </source>
</evidence>
<accession>A0A094QD41</accession>
<proteinExistence type="predicted"/>
<comment type="caution">
    <text evidence="7">The sequence shown here is derived from an EMBL/GenBank/DDBJ whole genome shotgun (WGS) entry which is preliminary data.</text>
</comment>
<feature type="transmembrane region" description="Helical" evidence="6">
    <location>
        <begin position="233"/>
        <end position="255"/>
    </location>
</feature>
<evidence type="ECO:0000313" key="7">
    <source>
        <dbReference type="EMBL" id="KGA21322.1"/>
    </source>
</evidence>
<name>A0A094QD41_9ZZZZ</name>
<evidence type="ECO:0008006" key="8">
    <source>
        <dbReference type="Google" id="ProtNLM"/>
    </source>
</evidence>
<keyword evidence="3 6" id="KW-0812">Transmembrane</keyword>